<dbReference type="Gene3D" id="1.10.10.10">
    <property type="entry name" value="Winged helix-like DNA-binding domain superfamily/Winged helix DNA-binding domain"/>
    <property type="match status" value="1"/>
</dbReference>
<name>A0A1M5CMX3_9THEO</name>
<feature type="domain" description="RNA polymerase sigma factor 70 region 4 type 2" evidence="7">
    <location>
        <begin position="107"/>
        <end position="152"/>
    </location>
</feature>
<dbReference type="GO" id="GO:0003677">
    <property type="term" value="F:DNA binding"/>
    <property type="evidence" value="ECO:0007669"/>
    <property type="project" value="UniProtKB-KW"/>
</dbReference>
<evidence type="ECO:0000256" key="3">
    <source>
        <dbReference type="ARBA" id="ARBA00023082"/>
    </source>
</evidence>
<dbReference type="PANTHER" id="PTHR43133">
    <property type="entry name" value="RNA POLYMERASE ECF-TYPE SIGMA FACTO"/>
    <property type="match status" value="1"/>
</dbReference>
<evidence type="ECO:0000259" key="7">
    <source>
        <dbReference type="Pfam" id="PF08281"/>
    </source>
</evidence>
<keyword evidence="9" id="KW-1185">Reference proteome</keyword>
<comment type="similarity">
    <text evidence="1">Belongs to the sigma-70 factor family. ECF subfamily.</text>
</comment>
<dbReference type="CDD" id="cd06171">
    <property type="entry name" value="Sigma70_r4"/>
    <property type="match status" value="1"/>
</dbReference>
<dbReference type="OrthoDB" id="9789355at2"/>
<keyword evidence="2" id="KW-0805">Transcription regulation</keyword>
<evidence type="ECO:0000256" key="2">
    <source>
        <dbReference type="ARBA" id="ARBA00023015"/>
    </source>
</evidence>
<protein>
    <submittedName>
        <fullName evidence="8">RNA polymerase sigma factor, sigma-70 family</fullName>
    </submittedName>
</protein>
<dbReference type="NCBIfam" id="TIGR02937">
    <property type="entry name" value="sigma70-ECF"/>
    <property type="match status" value="1"/>
</dbReference>
<dbReference type="Pfam" id="PF08281">
    <property type="entry name" value="Sigma70_r4_2"/>
    <property type="match status" value="1"/>
</dbReference>
<dbReference type="RefSeq" id="WP_073345154.1">
    <property type="nucleotide sequence ID" value="NZ_FQVH01000029.1"/>
</dbReference>
<organism evidence="8 9">
    <name type="scientific">Caldanaerobius fijiensis DSM 17918</name>
    <dbReference type="NCBI Taxonomy" id="1121256"/>
    <lineage>
        <taxon>Bacteria</taxon>
        <taxon>Bacillati</taxon>
        <taxon>Bacillota</taxon>
        <taxon>Clostridia</taxon>
        <taxon>Thermoanaerobacterales</taxon>
        <taxon>Thermoanaerobacteraceae</taxon>
        <taxon>Caldanaerobius</taxon>
    </lineage>
</organism>
<dbReference type="InterPro" id="IPR007627">
    <property type="entry name" value="RNA_pol_sigma70_r2"/>
</dbReference>
<evidence type="ECO:0000256" key="4">
    <source>
        <dbReference type="ARBA" id="ARBA00023125"/>
    </source>
</evidence>
<dbReference type="InterPro" id="IPR039425">
    <property type="entry name" value="RNA_pol_sigma-70-like"/>
</dbReference>
<dbReference type="InterPro" id="IPR013325">
    <property type="entry name" value="RNA_pol_sigma_r2"/>
</dbReference>
<dbReference type="AlphaFoldDB" id="A0A1M5CMX3"/>
<gene>
    <name evidence="8" type="ORF">SAMN02746089_02157</name>
</gene>
<keyword evidence="3" id="KW-0731">Sigma factor</keyword>
<keyword evidence="4" id="KW-0238">DNA-binding</keyword>
<feature type="domain" description="RNA polymerase sigma-70 region 2" evidence="6">
    <location>
        <begin position="13"/>
        <end position="76"/>
    </location>
</feature>
<dbReference type="EMBL" id="FQVH01000029">
    <property type="protein sequence ID" value="SHF56016.1"/>
    <property type="molecule type" value="Genomic_DNA"/>
</dbReference>
<proteinExistence type="inferred from homology"/>
<evidence type="ECO:0000256" key="1">
    <source>
        <dbReference type="ARBA" id="ARBA00010641"/>
    </source>
</evidence>
<reference evidence="8 9" key="1">
    <citation type="submission" date="2016-11" db="EMBL/GenBank/DDBJ databases">
        <authorList>
            <person name="Jaros S."/>
            <person name="Januszkiewicz K."/>
            <person name="Wedrychowicz H."/>
        </authorList>
    </citation>
    <scope>NUCLEOTIDE SEQUENCE [LARGE SCALE GENOMIC DNA]</scope>
    <source>
        <strain evidence="8 9">DSM 17918</strain>
    </source>
</reference>
<sequence>MIKIQHENFKEIFEAYYHKVCRQVALTLGDDILAQDVAQEAFLKLYTNPPADTASIGGWLCKVAMNIAYNRIRTEKNLKSREQKALFQDLLFSPEDAAIDMMERKKAREILMKMDTKDMMCLVLKHSGYSYEEIASALGIKKSSVGTTIARAQRKFKKLFESEV</sequence>
<keyword evidence="5" id="KW-0804">Transcription</keyword>
<evidence type="ECO:0000256" key="5">
    <source>
        <dbReference type="ARBA" id="ARBA00023163"/>
    </source>
</evidence>
<dbReference type="STRING" id="1121256.SAMN02746089_02157"/>
<evidence type="ECO:0000313" key="8">
    <source>
        <dbReference type="EMBL" id="SHF56016.1"/>
    </source>
</evidence>
<dbReference type="GO" id="GO:0016987">
    <property type="term" value="F:sigma factor activity"/>
    <property type="evidence" value="ECO:0007669"/>
    <property type="project" value="UniProtKB-KW"/>
</dbReference>
<dbReference type="SUPFAM" id="SSF88659">
    <property type="entry name" value="Sigma3 and sigma4 domains of RNA polymerase sigma factors"/>
    <property type="match status" value="1"/>
</dbReference>
<accession>A0A1M5CMX3</accession>
<dbReference type="GO" id="GO:0006352">
    <property type="term" value="P:DNA-templated transcription initiation"/>
    <property type="evidence" value="ECO:0007669"/>
    <property type="project" value="InterPro"/>
</dbReference>
<evidence type="ECO:0000259" key="6">
    <source>
        <dbReference type="Pfam" id="PF04542"/>
    </source>
</evidence>
<dbReference type="Gene3D" id="1.10.1740.10">
    <property type="match status" value="1"/>
</dbReference>
<dbReference type="InterPro" id="IPR013249">
    <property type="entry name" value="RNA_pol_sigma70_r4_t2"/>
</dbReference>
<dbReference type="InterPro" id="IPR014284">
    <property type="entry name" value="RNA_pol_sigma-70_dom"/>
</dbReference>
<dbReference type="Pfam" id="PF04542">
    <property type="entry name" value="Sigma70_r2"/>
    <property type="match status" value="1"/>
</dbReference>
<dbReference type="InterPro" id="IPR036388">
    <property type="entry name" value="WH-like_DNA-bd_sf"/>
</dbReference>
<dbReference type="PANTHER" id="PTHR43133:SF8">
    <property type="entry name" value="RNA POLYMERASE SIGMA FACTOR HI_1459-RELATED"/>
    <property type="match status" value="1"/>
</dbReference>
<evidence type="ECO:0000313" key="9">
    <source>
        <dbReference type="Proteomes" id="UP000184088"/>
    </source>
</evidence>
<dbReference type="Proteomes" id="UP000184088">
    <property type="component" value="Unassembled WGS sequence"/>
</dbReference>
<dbReference type="SUPFAM" id="SSF88946">
    <property type="entry name" value="Sigma2 domain of RNA polymerase sigma factors"/>
    <property type="match status" value="1"/>
</dbReference>
<dbReference type="InterPro" id="IPR013324">
    <property type="entry name" value="RNA_pol_sigma_r3/r4-like"/>
</dbReference>